<name>A0A3S5ISE7_TRYRA</name>
<evidence type="ECO:0000313" key="2">
    <source>
        <dbReference type="EMBL" id="RNF10832.1"/>
    </source>
</evidence>
<organism evidence="2 3">
    <name type="scientific">Trypanosoma rangeli</name>
    <dbReference type="NCBI Taxonomy" id="5698"/>
    <lineage>
        <taxon>Eukaryota</taxon>
        <taxon>Discoba</taxon>
        <taxon>Euglenozoa</taxon>
        <taxon>Kinetoplastea</taxon>
        <taxon>Metakinetoplastina</taxon>
        <taxon>Trypanosomatida</taxon>
        <taxon>Trypanosomatidae</taxon>
        <taxon>Trypanosoma</taxon>
        <taxon>Herpetosoma</taxon>
    </lineage>
</organism>
<dbReference type="Proteomes" id="UP000283634">
    <property type="component" value="Unassembled WGS sequence"/>
</dbReference>
<feature type="region of interest" description="Disordered" evidence="1">
    <location>
        <begin position="264"/>
        <end position="297"/>
    </location>
</feature>
<dbReference type="RefSeq" id="XP_029241808.1">
    <property type="nucleotide sequence ID" value="XM_029378424.1"/>
</dbReference>
<proteinExistence type="predicted"/>
<dbReference type="AlphaFoldDB" id="A0A3S5ISE7"/>
<evidence type="ECO:0000313" key="3">
    <source>
        <dbReference type="Proteomes" id="UP000283634"/>
    </source>
</evidence>
<evidence type="ECO:0000256" key="1">
    <source>
        <dbReference type="SAM" id="MobiDB-lite"/>
    </source>
</evidence>
<protein>
    <submittedName>
        <fullName evidence="2">Uncharacterized protein</fullName>
    </submittedName>
</protein>
<feature type="compositionally biased region" description="Polar residues" evidence="1">
    <location>
        <begin position="145"/>
        <end position="162"/>
    </location>
</feature>
<feature type="compositionally biased region" description="Basic and acidic residues" evidence="1">
    <location>
        <begin position="822"/>
        <end position="837"/>
    </location>
</feature>
<dbReference type="GeneID" id="40325311"/>
<feature type="compositionally biased region" description="Polar residues" evidence="1">
    <location>
        <begin position="706"/>
        <end position="715"/>
    </location>
</feature>
<dbReference type="OrthoDB" id="253088at2759"/>
<sequence length="837" mass="89985">MTAAVGALPPLGAVSAIDRLQEAKRRFALVESYSALSRSPELLAAAPRPIVPQQRACLSSSLVANAATAMAGGKQERARGTVPHVSGLSSIRRHSAGESETNSVLTWNLLNSNCRNSPTGAALAAAGVGSSPAAASSWVAGSEEAGSNSPPTATALDASTGTGNAGVFDEAVAMPTASRGQKEHCAGDMETHDFYRRRHEAQRMELVKREGDCRRRRDTCRAAVKQIISHSMRLAYAMELQRRTYNEVMRRVWEPFTFTEPTLTPAAVPPRHSKLSQLFSPPEGKTRGAPDGSTPAESGAQIALKMLKFKFMSDSSPSTSTSSKPPCVKAAVPVLEAEAPAAVESPSGVTALSAEEVLLNVNEANTNVDGDDDDEYARKRCSSTEEVAAVSPPVDHGEFTSFYPSLATEAATASTEVYNSRIRHTREQNNKEKGLAADTQLPALGRGCLTGEEQRALKLLSTVCVLRRQTEELTVAVLHTAGEWGCWESTGASNFRGLFLSPNKALCIPREEEEVESLLAASKEAKADVMCPVTAALKHQCLFRRLLPPPPPVSVQLEAFKLSGMRLQRIPGQDQRRQRQRQQEAGLQTTVTGYNDREALMDGEACLRPVTATAEKRREEQEKFQNLVSCLDLRRFRPTISSSSTSTSASSPLATSSSAGSLYSSSTCSESPTASGSHVDLTASSTSSTFSSTEVTTTVETWSGEDGNTNVLLRSNTREEEDENADERKGVKGRDNLLCASHQGGPLPVGPPEKFTSFSVAPRMAEDFNDTAFIPIFHAEEISNRSRRRGGKTRDVAKRILSFFSFGACCGGGGRGATVSGRKQDNPTLLREKETRR</sequence>
<feature type="compositionally biased region" description="Low complexity" evidence="1">
    <location>
        <begin position="641"/>
        <end position="677"/>
    </location>
</feature>
<reference evidence="2 3" key="1">
    <citation type="journal article" date="2018" name="BMC Genomics">
        <title>Genomic comparison of Trypanosoma conorhini and Trypanosoma rangeli to Trypanosoma cruzi strains of high and low virulence.</title>
        <authorList>
            <person name="Bradwell K.R."/>
            <person name="Koparde V.N."/>
            <person name="Matveyev A.V."/>
            <person name="Serrano M.G."/>
            <person name="Alves J.M."/>
            <person name="Parikh H."/>
            <person name="Huang B."/>
            <person name="Lee V."/>
            <person name="Espinosa-Alvarez O."/>
            <person name="Ortiz P.A."/>
            <person name="Costa-Martins A.G."/>
            <person name="Teixeira M.M."/>
            <person name="Buck G.A."/>
        </authorList>
    </citation>
    <scope>NUCLEOTIDE SEQUENCE [LARGE SCALE GENOMIC DNA]</scope>
    <source>
        <strain evidence="2 3">AM80</strain>
    </source>
</reference>
<keyword evidence="3" id="KW-1185">Reference proteome</keyword>
<dbReference type="EMBL" id="MKGL01000026">
    <property type="protein sequence ID" value="RNF10832.1"/>
    <property type="molecule type" value="Genomic_DNA"/>
</dbReference>
<comment type="caution">
    <text evidence="2">The sequence shown here is derived from an EMBL/GenBank/DDBJ whole genome shotgun (WGS) entry which is preliminary data.</text>
</comment>
<feature type="region of interest" description="Disordered" evidence="1">
    <location>
        <begin position="139"/>
        <end position="162"/>
    </location>
</feature>
<gene>
    <name evidence="2" type="ORF">TraAM80_01378</name>
</gene>
<feature type="region of interest" description="Disordered" evidence="1">
    <location>
        <begin position="640"/>
        <end position="734"/>
    </location>
</feature>
<accession>A0A3S5ISE7</accession>
<feature type="region of interest" description="Disordered" evidence="1">
    <location>
        <begin position="814"/>
        <end position="837"/>
    </location>
</feature>
<feature type="compositionally biased region" description="Low complexity" evidence="1">
    <location>
        <begin position="684"/>
        <end position="702"/>
    </location>
</feature>
<dbReference type="OMA" id="ATCIVEE"/>